<dbReference type="RefSeq" id="XP_033530667.1">
    <property type="nucleotide sequence ID" value="XM_033674121.1"/>
</dbReference>
<sequence>MPSSDMAHRPEVLNDSISCHPALSPTTLSFEGSTPWGSPPSPSNPISSVPQVYKNHVHSSTSYMYESDVDTRSRASSVCSTTSTSSIGRPLPPLPTDEPEMPPSSLSPKTSIWWMKPASSPPESHSNSSSSPTRRNHALRRKISPRGETLRALRAKESDDCLQRAYEKQTLAYLNEWIAGSDQYRHSERRPGLVPLC</sequence>
<reference evidence="4" key="3">
    <citation type="submission" date="2025-04" db="UniProtKB">
        <authorList>
            <consortium name="RefSeq"/>
        </authorList>
    </citation>
    <scope>IDENTIFICATION</scope>
    <source>
        <strain evidence="4">CBS 781.70</strain>
    </source>
</reference>
<organism evidence="2">
    <name type="scientific">Eremomyces bilateralis CBS 781.70</name>
    <dbReference type="NCBI Taxonomy" id="1392243"/>
    <lineage>
        <taxon>Eukaryota</taxon>
        <taxon>Fungi</taxon>
        <taxon>Dikarya</taxon>
        <taxon>Ascomycota</taxon>
        <taxon>Pezizomycotina</taxon>
        <taxon>Dothideomycetes</taxon>
        <taxon>Dothideomycetes incertae sedis</taxon>
        <taxon>Eremomycetales</taxon>
        <taxon>Eremomycetaceae</taxon>
        <taxon>Eremomyces</taxon>
    </lineage>
</organism>
<evidence type="ECO:0000313" key="2">
    <source>
        <dbReference type="EMBL" id="KAF1809036.1"/>
    </source>
</evidence>
<reference evidence="4" key="2">
    <citation type="submission" date="2020-04" db="EMBL/GenBank/DDBJ databases">
        <authorList>
            <consortium name="NCBI Genome Project"/>
        </authorList>
    </citation>
    <scope>NUCLEOTIDE SEQUENCE</scope>
    <source>
        <strain evidence="4">CBS 781.70</strain>
    </source>
</reference>
<dbReference type="OrthoDB" id="3934095at2759"/>
<evidence type="ECO:0000256" key="1">
    <source>
        <dbReference type="SAM" id="MobiDB-lite"/>
    </source>
</evidence>
<evidence type="ECO:0000313" key="4">
    <source>
        <dbReference type="RefSeq" id="XP_033530667.1"/>
    </source>
</evidence>
<feature type="compositionally biased region" description="Basic and acidic residues" evidence="1">
    <location>
        <begin position="1"/>
        <end position="12"/>
    </location>
</feature>
<evidence type="ECO:0000313" key="3">
    <source>
        <dbReference type="Proteomes" id="UP000504638"/>
    </source>
</evidence>
<feature type="compositionally biased region" description="Low complexity" evidence="1">
    <location>
        <begin position="117"/>
        <end position="132"/>
    </location>
</feature>
<feature type="compositionally biased region" description="Basic residues" evidence="1">
    <location>
        <begin position="134"/>
        <end position="144"/>
    </location>
</feature>
<feature type="region of interest" description="Disordered" evidence="1">
    <location>
        <begin position="64"/>
        <end position="154"/>
    </location>
</feature>
<dbReference type="AlphaFoldDB" id="A0A6G1FTH9"/>
<keyword evidence="3" id="KW-1185">Reference proteome</keyword>
<proteinExistence type="predicted"/>
<feature type="region of interest" description="Disordered" evidence="1">
    <location>
        <begin position="1"/>
        <end position="52"/>
    </location>
</feature>
<reference evidence="2 4" key="1">
    <citation type="submission" date="2020-01" db="EMBL/GenBank/DDBJ databases">
        <authorList>
            <consortium name="DOE Joint Genome Institute"/>
            <person name="Haridas S."/>
            <person name="Albert R."/>
            <person name="Binder M."/>
            <person name="Bloem J."/>
            <person name="Labutti K."/>
            <person name="Salamov A."/>
            <person name="Andreopoulos B."/>
            <person name="Baker S.E."/>
            <person name="Barry K."/>
            <person name="Bills G."/>
            <person name="Bluhm B.H."/>
            <person name="Cannon C."/>
            <person name="Castanera R."/>
            <person name="Culley D.E."/>
            <person name="Daum C."/>
            <person name="Ezra D."/>
            <person name="Gonzalez J.B."/>
            <person name="Henrissat B."/>
            <person name="Kuo A."/>
            <person name="Liang C."/>
            <person name="Lipzen A."/>
            <person name="Lutzoni F."/>
            <person name="Magnuson J."/>
            <person name="Mondo S."/>
            <person name="Nolan M."/>
            <person name="Ohm R."/>
            <person name="Pangilinan J."/>
            <person name="Park H.-J."/>
            <person name="Ramirez L."/>
            <person name="Alfaro M."/>
            <person name="Sun H."/>
            <person name="Tritt A."/>
            <person name="Yoshinaga Y."/>
            <person name="Zwiers L.-H."/>
            <person name="Turgeon B.G."/>
            <person name="Goodwin S.B."/>
            <person name="Spatafora J.W."/>
            <person name="Crous P.W."/>
            <person name="Grigoriev I.V."/>
        </authorList>
    </citation>
    <scope>NUCLEOTIDE SEQUENCE</scope>
    <source>
        <strain evidence="2 4">CBS 781.70</strain>
    </source>
</reference>
<protein>
    <submittedName>
        <fullName evidence="2 4">Uncharacterized protein</fullName>
    </submittedName>
</protein>
<dbReference type="EMBL" id="ML975176">
    <property type="protein sequence ID" value="KAF1809036.1"/>
    <property type="molecule type" value="Genomic_DNA"/>
</dbReference>
<feature type="compositionally biased region" description="Low complexity" evidence="1">
    <location>
        <begin position="74"/>
        <end position="86"/>
    </location>
</feature>
<dbReference type="Proteomes" id="UP000504638">
    <property type="component" value="Unplaced"/>
</dbReference>
<name>A0A6G1FTH9_9PEZI</name>
<gene>
    <name evidence="2 4" type="ORF">P152DRAFT_174261</name>
</gene>
<accession>A0A6G1FTH9</accession>
<dbReference type="GeneID" id="54414691"/>